<evidence type="ECO:0000313" key="1">
    <source>
        <dbReference type="EMBL" id="ACY22124.1"/>
    </source>
</evidence>
<dbReference type="STRING" id="526226.Gbro_2914"/>
<name>D0L9V9_GORB4</name>
<dbReference type="eggNOG" id="ENOG5030DFH">
    <property type="taxonomic scope" value="Bacteria"/>
</dbReference>
<gene>
    <name evidence="1" type="ordered locus">Gbro_2914</name>
</gene>
<dbReference type="EMBL" id="CP001802">
    <property type="protein sequence ID" value="ACY22124.1"/>
    <property type="molecule type" value="Genomic_DNA"/>
</dbReference>
<dbReference type="Proteomes" id="UP000001219">
    <property type="component" value="Chromosome"/>
</dbReference>
<keyword evidence="2" id="KW-1185">Reference proteome</keyword>
<dbReference type="HOGENOM" id="CLU_2167389_0_0_11"/>
<dbReference type="AlphaFoldDB" id="D0L9V9"/>
<dbReference type="OrthoDB" id="4381111at2"/>
<protein>
    <submittedName>
        <fullName evidence="1">Uncharacterized protein</fullName>
    </submittedName>
</protein>
<accession>D0L9V9</accession>
<dbReference type="InterPro" id="IPR036291">
    <property type="entry name" value="NAD(P)-bd_dom_sf"/>
</dbReference>
<proteinExistence type="predicted"/>
<reference evidence="1 2" key="2">
    <citation type="journal article" date="2010" name="Stand. Genomic Sci.">
        <title>Complete genome sequence of Gordonia bronchialis type strain (3410).</title>
        <authorList>
            <person name="Ivanova N."/>
            <person name="Sikorski J."/>
            <person name="Jando M."/>
            <person name="Lapidus A."/>
            <person name="Nolan M."/>
            <person name="Lucas S."/>
            <person name="Del Rio T.G."/>
            <person name="Tice H."/>
            <person name="Copeland A."/>
            <person name="Cheng J.F."/>
            <person name="Chen F."/>
            <person name="Bruce D."/>
            <person name="Goodwin L."/>
            <person name="Pitluck S."/>
            <person name="Mavromatis K."/>
            <person name="Ovchinnikova G."/>
            <person name="Pati A."/>
            <person name="Chen A."/>
            <person name="Palaniappan K."/>
            <person name="Land M."/>
            <person name="Hauser L."/>
            <person name="Chang Y.J."/>
            <person name="Jeffries C.D."/>
            <person name="Chain P."/>
            <person name="Saunders E."/>
            <person name="Han C."/>
            <person name="Detter J.C."/>
            <person name="Brettin T."/>
            <person name="Rohde M."/>
            <person name="Goker M."/>
            <person name="Bristow J."/>
            <person name="Eisen J.A."/>
            <person name="Markowitz V."/>
            <person name="Hugenholtz P."/>
            <person name="Klenk H.P."/>
            <person name="Kyrpides N.C."/>
        </authorList>
    </citation>
    <scope>NUCLEOTIDE SEQUENCE [LARGE SCALE GENOMIC DNA]</scope>
    <source>
        <strain evidence="2">ATCC 25592 / DSM 43247 / BCRC 13721 / JCM 3198 / KCTC 3076 / NBRC 16047 / NCTC 10667</strain>
    </source>
</reference>
<dbReference type="RefSeq" id="WP_012834640.1">
    <property type="nucleotide sequence ID" value="NC_013441.1"/>
</dbReference>
<evidence type="ECO:0000313" key="2">
    <source>
        <dbReference type="Proteomes" id="UP000001219"/>
    </source>
</evidence>
<reference evidence="2" key="1">
    <citation type="submission" date="2009-10" db="EMBL/GenBank/DDBJ databases">
        <title>The complete chromosome of Gordonia bronchialis DSM 43247.</title>
        <authorList>
            <consortium name="US DOE Joint Genome Institute (JGI-PGF)"/>
            <person name="Lucas S."/>
            <person name="Copeland A."/>
            <person name="Lapidus A."/>
            <person name="Glavina del Rio T."/>
            <person name="Dalin E."/>
            <person name="Tice H."/>
            <person name="Bruce D."/>
            <person name="Goodwin L."/>
            <person name="Pitluck S."/>
            <person name="Kyrpides N."/>
            <person name="Mavromatis K."/>
            <person name="Ivanova N."/>
            <person name="Ovchinnikova G."/>
            <person name="Saunders E."/>
            <person name="Brettin T."/>
            <person name="Detter J.C."/>
            <person name="Han C."/>
            <person name="Larimer F."/>
            <person name="Land M."/>
            <person name="Hauser L."/>
            <person name="Markowitz V."/>
            <person name="Cheng J.-F."/>
            <person name="Hugenholtz P."/>
            <person name="Woyke T."/>
            <person name="Wu D."/>
            <person name="Jando M."/>
            <person name="Schneider S."/>
            <person name="Goeker M."/>
            <person name="Klenk H.-P."/>
            <person name="Eisen J.A."/>
        </authorList>
    </citation>
    <scope>NUCLEOTIDE SEQUENCE [LARGE SCALE GENOMIC DNA]</scope>
    <source>
        <strain evidence="2">ATCC 25592 / DSM 43247 / BCRC 13721 / JCM 3198 / KCTC 3076 / NBRC 16047 / NCTC 10667</strain>
    </source>
</reference>
<sequence length="111" mass="11761">MTNTITFSRSTPTSDTVLIVMDGTPRTHTIAAQVLRSGYRVVVTGPSASQLVPYVDASVRHDVWTIVADPADPAQIDAVIERATETMGPVIMNIDPGGRLSDVGAADRKVA</sequence>
<dbReference type="SUPFAM" id="SSF51735">
    <property type="entry name" value="NAD(P)-binding Rossmann-fold domains"/>
    <property type="match status" value="1"/>
</dbReference>
<organism evidence="1 2">
    <name type="scientific">Gordonia bronchialis (strain ATCC 25592 / DSM 43247 / BCRC 13721 / JCM 3198 / KCTC 3076 / NBRC 16047 / NCTC 10667)</name>
    <name type="common">Rhodococcus bronchialis</name>
    <dbReference type="NCBI Taxonomy" id="526226"/>
    <lineage>
        <taxon>Bacteria</taxon>
        <taxon>Bacillati</taxon>
        <taxon>Actinomycetota</taxon>
        <taxon>Actinomycetes</taxon>
        <taxon>Mycobacteriales</taxon>
        <taxon>Gordoniaceae</taxon>
        <taxon>Gordonia</taxon>
    </lineage>
</organism>
<dbReference type="KEGG" id="gbr:Gbro_2914"/>